<evidence type="ECO:0000313" key="3">
    <source>
        <dbReference type="Proteomes" id="UP000190777"/>
    </source>
</evidence>
<dbReference type="EMBL" id="UGQF01000001">
    <property type="protein sequence ID" value="STZ02075.1"/>
    <property type="molecule type" value="Genomic_DNA"/>
</dbReference>
<dbReference type="EMBL" id="MXAP01000172">
    <property type="protein sequence ID" value="OPH33453.1"/>
    <property type="molecule type" value="Genomic_DNA"/>
</dbReference>
<accession>A0A378QMK1</accession>
<evidence type="ECO:0000313" key="2">
    <source>
        <dbReference type="EMBL" id="STZ02075.1"/>
    </source>
</evidence>
<dbReference type="Proteomes" id="UP000190777">
    <property type="component" value="Unassembled WGS sequence"/>
</dbReference>
<gene>
    <name evidence="1" type="ORF">B5J93_12870</name>
    <name evidence="2" type="ORF">NCTC11012_00298</name>
</gene>
<reference evidence="1 3" key="1">
    <citation type="submission" date="2017-03" db="EMBL/GenBank/DDBJ databases">
        <title>Draft genome sequence of Moraxella equi CCUG 4950T type strain.</title>
        <authorList>
            <person name="Salva-Serra F."/>
            <person name="Engstrom-Jakobsson H."/>
            <person name="Thorell K."/>
            <person name="Jaen-Luchoro D."/>
            <person name="Gonzales-Siles L."/>
            <person name="Karlsson R."/>
            <person name="Yazdan S."/>
            <person name="Boulund F."/>
            <person name="Johnning A."/>
            <person name="Engstrand L."/>
            <person name="Kristiansson E."/>
            <person name="Moore E."/>
        </authorList>
    </citation>
    <scope>NUCLEOTIDE SEQUENCE [LARGE SCALE GENOMIC DNA]</scope>
    <source>
        <strain evidence="1 3">CCUG 4950</strain>
    </source>
</reference>
<sequence length="240" mass="28563">MACVIFQNYRPHKPLEVCTYCCVCEHNVELIYKLPVRELSTLTIYDYVNAVECGDKIALSDEILYFMPRMFEFLVEDEEIRMEFEDSLSECYLNLGVWSELELTVFKQFAKLFLKNKLCQYDDWHYVNVFGIIEMIFSSGLVEIIDELLEVLLKFLNNDVALINFCEYIYHTNYDSYCDIDCNCDDCQGLYGKISQWINYPHHKHIISQKILALTEKPIYQTLNDEYQYYIETVFDRLSK</sequence>
<dbReference type="Proteomes" id="UP000254618">
    <property type="component" value="Unassembled WGS sequence"/>
</dbReference>
<dbReference type="AlphaFoldDB" id="A0A378QMK1"/>
<organism evidence="2 4">
    <name type="scientific">Moraxella equi</name>
    <dbReference type="NCBI Taxonomy" id="60442"/>
    <lineage>
        <taxon>Bacteria</taxon>
        <taxon>Pseudomonadati</taxon>
        <taxon>Pseudomonadota</taxon>
        <taxon>Gammaproteobacteria</taxon>
        <taxon>Moraxellales</taxon>
        <taxon>Moraxellaceae</taxon>
        <taxon>Moraxella</taxon>
    </lineage>
</organism>
<evidence type="ECO:0000313" key="1">
    <source>
        <dbReference type="EMBL" id="OPH33453.1"/>
    </source>
</evidence>
<name>A0A378QMK1_9GAMM</name>
<evidence type="ECO:0000313" key="4">
    <source>
        <dbReference type="Proteomes" id="UP000254618"/>
    </source>
</evidence>
<keyword evidence="3" id="KW-1185">Reference proteome</keyword>
<protein>
    <submittedName>
        <fullName evidence="2">Uncharacterized protein</fullName>
    </submittedName>
</protein>
<proteinExistence type="predicted"/>
<dbReference type="RefSeq" id="WP_079326730.1">
    <property type="nucleotide sequence ID" value="NZ_MXAP01000172.1"/>
</dbReference>
<reference evidence="2 4" key="2">
    <citation type="submission" date="2018-06" db="EMBL/GenBank/DDBJ databases">
        <authorList>
            <consortium name="Pathogen Informatics"/>
            <person name="Doyle S."/>
        </authorList>
    </citation>
    <scope>NUCLEOTIDE SEQUENCE [LARGE SCALE GENOMIC DNA]</scope>
    <source>
        <strain evidence="2 4">NCTC11012</strain>
    </source>
</reference>